<dbReference type="STRING" id="4577.C0P5H4"/>
<dbReference type="EnsemblPlants" id="Zm00001eb080700_T003">
    <property type="protein sequence ID" value="Zm00001eb080700_P003"/>
    <property type="gene ID" value="Zm00001eb080700"/>
</dbReference>
<dbReference type="FunCoup" id="C0P5H4">
    <property type="interactions" value="658"/>
</dbReference>
<dbReference type="SMR" id="C0P5H4"/>
<evidence type="ECO:0000256" key="4">
    <source>
        <dbReference type="ARBA" id="ARBA00023163"/>
    </source>
</evidence>
<evidence type="ECO:0000256" key="1">
    <source>
        <dbReference type="ARBA" id="ARBA00004123"/>
    </source>
</evidence>
<dbReference type="RefSeq" id="XP_020403374.1">
    <property type="nucleotide sequence ID" value="XM_020547785.3"/>
</dbReference>
<dbReference type="HOGENOM" id="CLU_035664_6_1_1"/>
<keyword evidence="12" id="KW-1267">Proteomics identification</keyword>
<dbReference type="PANTHER" id="PTHR31744">
    <property type="entry name" value="PROTEIN CUP-SHAPED COTYLEDON 2-RELATED"/>
    <property type="match status" value="1"/>
</dbReference>
<keyword evidence="4" id="KW-0804">Transcription</keyword>
<organism evidence="8">
    <name type="scientific">Zea mays</name>
    <name type="common">Maize</name>
    <dbReference type="NCBI Taxonomy" id="4577"/>
    <lineage>
        <taxon>Eukaryota</taxon>
        <taxon>Viridiplantae</taxon>
        <taxon>Streptophyta</taxon>
        <taxon>Embryophyta</taxon>
        <taxon>Tracheophyta</taxon>
        <taxon>Spermatophyta</taxon>
        <taxon>Magnoliopsida</taxon>
        <taxon>Liliopsida</taxon>
        <taxon>Poales</taxon>
        <taxon>Poaceae</taxon>
        <taxon>PACMAD clade</taxon>
        <taxon>Panicoideae</taxon>
        <taxon>Andropogonodae</taxon>
        <taxon>Andropogoneae</taxon>
        <taxon>Tripsacinae</taxon>
        <taxon>Zea</taxon>
    </lineage>
</organism>
<dbReference type="InterPro" id="IPR003441">
    <property type="entry name" value="NAC-dom"/>
</dbReference>
<evidence type="ECO:0000256" key="2">
    <source>
        <dbReference type="ARBA" id="ARBA00023015"/>
    </source>
</evidence>
<evidence type="ECO:0000313" key="11">
    <source>
        <dbReference type="Proteomes" id="UP000007305"/>
    </source>
</evidence>
<reference evidence="8" key="1">
    <citation type="journal article" date="2009" name="PLoS Genet.">
        <title>Sequencing, mapping, and analysis of 27,455 maize full-length cDNAs.</title>
        <authorList>
            <person name="Soderlund C."/>
            <person name="Descour A."/>
            <person name="Kudrna D."/>
            <person name="Bomhoff M."/>
            <person name="Boyd L."/>
            <person name="Currie J."/>
            <person name="Angelova A."/>
            <person name="Collura K."/>
            <person name="Wissotski M."/>
            <person name="Ashley E."/>
            <person name="Morrow D."/>
            <person name="Fernandes J."/>
            <person name="Walbot V."/>
            <person name="Yu Y."/>
        </authorList>
    </citation>
    <scope>NUCLEOTIDE SEQUENCE</scope>
    <source>
        <strain evidence="8">B73</strain>
    </source>
</reference>
<dbReference type="Gramene" id="Zm00001eb080700_T002">
    <property type="protein sequence ID" value="Zm00001eb080700_P002"/>
    <property type="gene ID" value="Zm00001eb080700"/>
</dbReference>
<keyword evidence="11" id="KW-1185">Reference proteome</keyword>
<evidence type="ECO:0000256" key="3">
    <source>
        <dbReference type="ARBA" id="ARBA00023125"/>
    </source>
</evidence>
<dbReference type="PROSITE" id="PS51005">
    <property type="entry name" value="NAC"/>
    <property type="match status" value="1"/>
</dbReference>
<dbReference type="Gramene" id="Zm00001eb080700_T003">
    <property type="protein sequence ID" value="Zm00001eb080700_P003"/>
    <property type="gene ID" value="Zm00001eb080700"/>
</dbReference>
<dbReference type="PANTHER" id="PTHR31744:SF219">
    <property type="entry name" value="NAC DOMAIN-CONTAINING PROTEIN 4"/>
    <property type="match status" value="1"/>
</dbReference>
<reference evidence="10" key="4">
    <citation type="submission" date="2021-05" db="UniProtKB">
        <authorList>
            <consortium name="EnsemblPlants"/>
        </authorList>
    </citation>
    <scope>IDENTIFICATION</scope>
    <source>
        <strain evidence="10">cv. B73</strain>
    </source>
</reference>
<proteinExistence type="evidence at protein level"/>
<dbReference type="Proteomes" id="UP000007305">
    <property type="component" value="Chromosome 2"/>
</dbReference>
<feature type="compositionally biased region" description="Basic and acidic residues" evidence="6">
    <location>
        <begin position="318"/>
        <end position="328"/>
    </location>
</feature>
<keyword evidence="2" id="KW-0805">Transcription regulation</keyword>
<dbReference type="FunFam" id="2.170.150.80:FF:000006">
    <property type="entry name" value="NAC domain-containing protein 100-like"/>
    <property type="match status" value="1"/>
</dbReference>
<dbReference type="EMBL" id="BT063543">
    <property type="protein sequence ID" value="ACN28240.1"/>
    <property type="molecule type" value="mRNA"/>
</dbReference>
<dbReference type="EnsemblPlants" id="Zm00001eb080700_T001">
    <property type="protein sequence ID" value="Zm00001eb080700_P001"/>
    <property type="gene ID" value="Zm00001eb080700"/>
</dbReference>
<evidence type="ECO:0007829" key="12">
    <source>
        <dbReference type="PeptideAtlas" id="C0P5H4"/>
    </source>
</evidence>
<reference evidence="10" key="3">
    <citation type="submission" date="2019-07" db="EMBL/GenBank/DDBJ databases">
        <authorList>
            <person name="Seetharam A."/>
            <person name="Woodhouse M."/>
            <person name="Cannon E."/>
        </authorList>
    </citation>
    <scope>NUCLEOTIDE SEQUENCE [LARGE SCALE GENOMIC DNA]</scope>
    <source>
        <strain evidence="10">cv. B73</strain>
    </source>
</reference>
<keyword evidence="3" id="KW-0238">DNA-binding</keyword>
<evidence type="ECO:0000313" key="9">
    <source>
        <dbReference type="EMBL" id="ONM16920.1"/>
    </source>
</evidence>
<evidence type="ECO:0000256" key="5">
    <source>
        <dbReference type="ARBA" id="ARBA00023242"/>
    </source>
</evidence>
<evidence type="ECO:0000313" key="10">
    <source>
        <dbReference type="EnsemblPlants" id="Zm00001eb080700_P001"/>
    </source>
</evidence>
<dbReference type="ExpressionAtlas" id="C0P5H4">
    <property type="expression patterns" value="baseline and differential"/>
</dbReference>
<dbReference type="Pfam" id="PF02365">
    <property type="entry name" value="NAM"/>
    <property type="match status" value="1"/>
</dbReference>
<feature type="region of interest" description="Disordered" evidence="6">
    <location>
        <begin position="185"/>
        <end position="205"/>
    </location>
</feature>
<dbReference type="eggNOG" id="ENOG502QR2M">
    <property type="taxonomic scope" value="Eukaryota"/>
</dbReference>
<comment type="subcellular location">
    <subcellularLocation>
        <location evidence="1">Nucleus</location>
    </subcellularLocation>
</comment>
<dbReference type="Gramene" id="Zm00001eb080700_T001">
    <property type="protein sequence ID" value="Zm00001eb080700_P001"/>
    <property type="gene ID" value="Zm00001eb080700"/>
</dbReference>
<feature type="compositionally biased region" description="Polar residues" evidence="6">
    <location>
        <begin position="329"/>
        <end position="350"/>
    </location>
</feature>
<dbReference type="GO" id="GO:0003677">
    <property type="term" value="F:DNA binding"/>
    <property type="evidence" value="ECO:0007669"/>
    <property type="project" value="UniProtKB-KW"/>
</dbReference>
<dbReference type="GO" id="GO:0006355">
    <property type="term" value="P:regulation of DNA-templated transcription"/>
    <property type="evidence" value="ECO:0007669"/>
    <property type="project" value="InterPro"/>
</dbReference>
<reference evidence="9 11" key="2">
    <citation type="submission" date="2015-12" db="EMBL/GenBank/DDBJ databases">
        <title>Update maize B73 reference genome by single molecule sequencing technologies.</title>
        <authorList>
            <consortium name="Maize Genome Sequencing Project"/>
            <person name="Ware D."/>
        </authorList>
    </citation>
    <scope>NUCLEOTIDE SEQUENCE [LARGE SCALE GENOMIC DNA]</scope>
    <source>
        <strain evidence="11">cv. B73</strain>
        <tissue evidence="9">Seedling</tissue>
    </source>
</reference>
<dbReference type="GO" id="GO:0005634">
    <property type="term" value="C:nucleus"/>
    <property type="evidence" value="ECO:0007669"/>
    <property type="project" value="UniProtKB-SubCell"/>
</dbReference>
<feature type="domain" description="NAC" evidence="7">
    <location>
        <begin position="11"/>
        <end position="174"/>
    </location>
</feature>
<dbReference type="EnsemblPlants" id="Zm00001eb080700_T002">
    <property type="protein sequence ID" value="Zm00001eb080700_P002"/>
    <property type="gene ID" value="Zm00001eb080700"/>
</dbReference>
<dbReference type="RefSeq" id="NP_001150779.2">
    <property type="nucleotide sequence ID" value="NM_001157307.2"/>
</dbReference>
<protein>
    <submittedName>
        <fullName evidence="9">NAC domain-containing protein 79</fullName>
    </submittedName>
</protein>
<dbReference type="AlphaFoldDB" id="C0P5H4"/>
<dbReference type="Gene3D" id="2.170.150.80">
    <property type="entry name" value="NAC domain"/>
    <property type="match status" value="1"/>
</dbReference>
<dbReference type="OrthoDB" id="1424968at2759"/>
<evidence type="ECO:0000259" key="7">
    <source>
        <dbReference type="PROSITE" id="PS51005"/>
    </source>
</evidence>
<accession>C0P5H4</accession>
<dbReference type="GeneID" id="100284412"/>
<evidence type="ECO:0000256" key="6">
    <source>
        <dbReference type="SAM" id="MobiDB-lite"/>
    </source>
</evidence>
<dbReference type="KEGG" id="zma:100284412"/>
<gene>
    <name evidence="10" type="primary">LOC100284412</name>
    <name evidence="9" type="ORF">ZEAMMB73_Zm00001d003414</name>
</gene>
<feature type="region of interest" description="Disordered" evidence="6">
    <location>
        <begin position="313"/>
        <end position="352"/>
    </location>
</feature>
<dbReference type="PaxDb" id="4577-GRMZM2G009892_P03"/>
<dbReference type="EMBL" id="CM007648">
    <property type="protein sequence ID" value="ONM16920.1"/>
    <property type="molecule type" value="Genomic_DNA"/>
</dbReference>
<dbReference type="InterPro" id="IPR036093">
    <property type="entry name" value="NAC_dom_sf"/>
</dbReference>
<dbReference type="SUPFAM" id="SSF101941">
    <property type="entry name" value="NAC domain"/>
    <property type="match status" value="1"/>
</dbReference>
<name>C0P5H4_MAIZE</name>
<keyword evidence="5" id="KW-0539">Nucleus</keyword>
<sequence>MEQEPHRPMELPPGFRFHPTDEELITHYLARKAADARFAALAVAEADLNKCEPWDLPSLARMGEKEWYFFCLKDRKYPTGLRTNRATEAGYWKATGKDRDVFRGKALVGSKKTLVFYTGRAPRGEKSGWVMHEYRLHAKLHGHGHGHGQGAAVVVVPKAAGTKNEWVLCRVFKKSLVVGGAAAAAAPTAGKRGGTETSSNSKTGDVAAISHLPPLMDVSGSGSGAAAAAAAHVTCFSDALEGQFLDQTTTTPPPEAAAAATDDDGHLGALAAASSSAFQLPGFAHYYYGGGAPHLHQHHGAASLVQLLEGSVPPCNKGGERERERERLSASQDTGLTSDVNPEISSSSGQRFDHDHDHHLCCWGY</sequence>
<dbReference type="OMA" id="ETCNSHV"/>
<dbReference type="EMBL" id="CM007648">
    <property type="protein sequence ID" value="ONM16921.1"/>
    <property type="molecule type" value="Genomic_DNA"/>
</dbReference>
<evidence type="ECO:0000313" key="8">
    <source>
        <dbReference type="EMBL" id="ACN28240.1"/>
    </source>
</evidence>